<keyword evidence="3" id="KW-1185">Reference proteome</keyword>
<reference evidence="3" key="1">
    <citation type="submission" date="2021-01" db="EMBL/GenBank/DDBJ databases">
        <title>Caligus Genome Assembly.</title>
        <authorList>
            <person name="Gallardo-Escarate C."/>
        </authorList>
    </citation>
    <scope>NUCLEOTIDE SEQUENCE [LARGE SCALE GENOMIC DNA]</scope>
</reference>
<gene>
    <name evidence="2" type="ORF">FKW44_002140</name>
</gene>
<dbReference type="InterPro" id="IPR052587">
    <property type="entry name" value="TELO2-interacting_protein_1"/>
</dbReference>
<dbReference type="AlphaFoldDB" id="A0A7T8KJS5"/>
<dbReference type="EMBL" id="CP045891">
    <property type="protein sequence ID" value="QQP57223.1"/>
    <property type="molecule type" value="Genomic_DNA"/>
</dbReference>
<protein>
    <submittedName>
        <fullName evidence="2">TELO2interacting protein 1 -like protein</fullName>
    </submittedName>
</protein>
<dbReference type="Pfam" id="PF24181">
    <property type="entry name" value="TPR_TTI1_C"/>
    <property type="match status" value="1"/>
</dbReference>
<organism evidence="2 3">
    <name type="scientific">Caligus rogercresseyi</name>
    <name type="common">Sea louse</name>
    <dbReference type="NCBI Taxonomy" id="217165"/>
    <lineage>
        <taxon>Eukaryota</taxon>
        <taxon>Metazoa</taxon>
        <taxon>Ecdysozoa</taxon>
        <taxon>Arthropoda</taxon>
        <taxon>Crustacea</taxon>
        <taxon>Multicrustacea</taxon>
        <taxon>Hexanauplia</taxon>
        <taxon>Copepoda</taxon>
        <taxon>Siphonostomatoida</taxon>
        <taxon>Caligidae</taxon>
        <taxon>Caligus</taxon>
    </lineage>
</organism>
<dbReference type="PANTHER" id="PTHR18460:SF3">
    <property type="entry name" value="TELO2-INTERACTING PROTEIN 1 HOMOLOG"/>
    <property type="match status" value="1"/>
</dbReference>
<sequence>MEIIVLCIRISVLPDDELLPLVHQIWQPLKLLFESNNIFVVDRAFSLLNTLALSAKDFIRRRSEQDVFPHILKYLSHLKSLMLNSSKEGSSSL</sequence>
<accession>A0A7T8KJS5</accession>
<dbReference type="InterPro" id="IPR016024">
    <property type="entry name" value="ARM-type_fold"/>
</dbReference>
<dbReference type="SUPFAM" id="SSF48371">
    <property type="entry name" value="ARM repeat"/>
    <property type="match status" value="1"/>
</dbReference>
<proteinExistence type="predicted"/>
<dbReference type="OrthoDB" id="49511at2759"/>
<evidence type="ECO:0000313" key="2">
    <source>
        <dbReference type="EMBL" id="QQP57223.1"/>
    </source>
</evidence>
<dbReference type="PANTHER" id="PTHR18460">
    <property type="entry name" value="TEL2 INTERACTING PROTEIN 1 TTI1 FAMILY MEMBER"/>
    <property type="match status" value="1"/>
</dbReference>
<dbReference type="Proteomes" id="UP000595437">
    <property type="component" value="Chromosome 2"/>
</dbReference>
<evidence type="ECO:0000259" key="1">
    <source>
        <dbReference type="Pfam" id="PF24181"/>
    </source>
</evidence>
<feature type="domain" description="TTI1 C-terminal TPR" evidence="1">
    <location>
        <begin position="3"/>
        <end position="87"/>
    </location>
</feature>
<name>A0A7T8KJS5_CALRO</name>
<dbReference type="GO" id="GO:0005737">
    <property type="term" value="C:cytoplasm"/>
    <property type="evidence" value="ECO:0007669"/>
    <property type="project" value="TreeGrafter"/>
</dbReference>
<evidence type="ECO:0000313" key="3">
    <source>
        <dbReference type="Proteomes" id="UP000595437"/>
    </source>
</evidence>
<dbReference type="InterPro" id="IPR057567">
    <property type="entry name" value="TPR_TTI1_C"/>
</dbReference>